<protein>
    <submittedName>
        <fullName evidence="1">Uncharacterized protein</fullName>
    </submittedName>
</protein>
<accession>A0ABR2AKM4</accession>
<gene>
    <name evidence="1" type="ORF">V6N12_000326</name>
</gene>
<dbReference type="Proteomes" id="UP001472677">
    <property type="component" value="Unassembled WGS sequence"/>
</dbReference>
<evidence type="ECO:0000313" key="2">
    <source>
        <dbReference type="Proteomes" id="UP001472677"/>
    </source>
</evidence>
<keyword evidence="2" id="KW-1185">Reference proteome</keyword>
<reference evidence="1 2" key="1">
    <citation type="journal article" date="2024" name="G3 (Bethesda)">
        <title>Genome assembly of Hibiscus sabdariffa L. provides insights into metabolisms of medicinal natural products.</title>
        <authorList>
            <person name="Kim T."/>
        </authorList>
    </citation>
    <scope>NUCLEOTIDE SEQUENCE [LARGE SCALE GENOMIC DNA]</scope>
    <source>
        <strain evidence="1">TK-2024</strain>
        <tissue evidence="1">Old leaves</tissue>
    </source>
</reference>
<dbReference type="EMBL" id="JBBPBM010000566">
    <property type="protein sequence ID" value="KAK8494095.1"/>
    <property type="molecule type" value="Genomic_DNA"/>
</dbReference>
<comment type="caution">
    <text evidence="1">The sequence shown here is derived from an EMBL/GenBank/DDBJ whole genome shotgun (WGS) entry which is preliminary data.</text>
</comment>
<name>A0ABR2AKM4_9ROSI</name>
<proteinExistence type="predicted"/>
<evidence type="ECO:0000313" key="1">
    <source>
        <dbReference type="EMBL" id="KAK8494095.1"/>
    </source>
</evidence>
<organism evidence="1 2">
    <name type="scientific">Hibiscus sabdariffa</name>
    <name type="common">roselle</name>
    <dbReference type="NCBI Taxonomy" id="183260"/>
    <lineage>
        <taxon>Eukaryota</taxon>
        <taxon>Viridiplantae</taxon>
        <taxon>Streptophyta</taxon>
        <taxon>Embryophyta</taxon>
        <taxon>Tracheophyta</taxon>
        <taxon>Spermatophyta</taxon>
        <taxon>Magnoliopsida</taxon>
        <taxon>eudicotyledons</taxon>
        <taxon>Gunneridae</taxon>
        <taxon>Pentapetalae</taxon>
        <taxon>rosids</taxon>
        <taxon>malvids</taxon>
        <taxon>Malvales</taxon>
        <taxon>Malvaceae</taxon>
        <taxon>Malvoideae</taxon>
        <taxon>Hibiscus</taxon>
    </lineage>
</organism>
<sequence length="254" mass="27643">MTSVQEEVSALVVAQRWSEWLQLNDGDNEVDRGSSSVQQRSQLGFESTPVPVVPIFKTRAAVDSVLPAQCVNSSLPQTVDTVIAPTTMAPELAVSSLIAHHESLSLNDRLHEQVEMGSTRIIEPTAVAVDLVAIDAAERDIVELTAGVELIANEVESTGNETDGEVPVRGLADVECEAVIDEIDGIPQATNLGAPAWYSFQRYGAYASHPIDLGVNYGYTQEVEILDLNVVSEMEKIRDELEKKNAKRFQALKN</sequence>